<dbReference type="Proteomes" id="UP000319848">
    <property type="component" value="Unassembled WGS sequence"/>
</dbReference>
<accession>V6RXF9</accession>
<dbReference type="EMBL" id="VLKQ01000003">
    <property type="protein sequence ID" value="TWI13840.1"/>
    <property type="molecule type" value="Genomic_DNA"/>
</dbReference>
<keyword evidence="3" id="KW-1185">Reference proteome</keyword>
<dbReference type="AlphaFoldDB" id="V6RXF9"/>
<organism evidence="2 3">
    <name type="scientific">Flavobacterium cauense R2A-7</name>
    <dbReference type="NCBI Taxonomy" id="1341154"/>
    <lineage>
        <taxon>Bacteria</taxon>
        <taxon>Pseudomonadati</taxon>
        <taxon>Bacteroidota</taxon>
        <taxon>Flavobacteriia</taxon>
        <taxon>Flavobacteriales</taxon>
        <taxon>Flavobacteriaceae</taxon>
        <taxon>Flavobacterium</taxon>
    </lineage>
</organism>
<name>V6RXF9_9FLAO</name>
<dbReference type="RefSeq" id="WP_023571233.1">
    <property type="nucleotide sequence ID" value="NZ_AVBI01000019.1"/>
</dbReference>
<proteinExistence type="predicted"/>
<dbReference type="OrthoDB" id="1364450at2"/>
<gene>
    <name evidence="2" type="ORF">IP98_00992</name>
</gene>
<keyword evidence="1" id="KW-0732">Signal</keyword>
<evidence type="ECO:0008006" key="4">
    <source>
        <dbReference type="Google" id="ProtNLM"/>
    </source>
</evidence>
<dbReference type="STRING" id="1341154.FCR2A7T_21200"/>
<feature type="chain" id="PRO_5030178605" description="DKNYY family protein" evidence="1">
    <location>
        <begin position="22"/>
        <end position="296"/>
    </location>
</feature>
<comment type="caution">
    <text evidence="2">The sequence shown here is derived from an EMBL/GenBank/DDBJ whole genome shotgun (WGS) entry which is preliminary data.</text>
</comment>
<evidence type="ECO:0000313" key="3">
    <source>
        <dbReference type="Proteomes" id="UP000319848"/>
    </source>
</evidence>
<evidence type="ECO:0000313" key="2">
    <source>
        <dbReference type="EMBL" id="TWI13840.1"/>
    </source>
</evidence>
<protein>
    <recommendedName>
        <fullName evidence="4">DKNYY family protein</fullName>
    </recommendedName>
</protein>
<feature type="signal peptide" evidence="1">
    <location>
        <begin position="1"/>
        <end position="21"/>
    </location>
</feature>
<reference evidence="2 3" key="1">
    <citation type="journal article" date="2015" name="Stand. Genomic Sci.">
        <title>Genomic Encyclopedia of Bacterial and Archaeal Type Strains, Phase III: the genomes of soil and plant-associated and newly described type strains.</title>
        <authorList>
            <person name="Whitman W.B."/>
            <person name="Woyke T."/>
            <person name="Klenk H.P."/>
            <person name="Zhou Y."/>
            <person name="Lilburn T.G."/>
            <person name="Beck B.J."/>
            <person name="De Vos P."/>
            <person name="Vandamme P."/>
            <person name="Eisen J.A."/>
            <person name="Garrity G."/>
            <person name="Hugenholtz P."/>
            <person name="Kyrpides N.C."/>
        </authorList>
    </citation>
    <scope>NUCLEOTIDE SEQUENCE [LARGE SCALE GENOMIC DNA]</scope>
    <source>
        <strain evidence="2 3">CGMCC 1.7270</strain>
    </source>
</reference>
<evidence type="ECO:0000256" key="1">
    <source>
        <dbReference type="SAM" id="SignalP"/>
    </source>
</evidence>
<sequence length="296" mass="34496">MKHVVTILICLFCLNATFAQHHNTKNSKSNHEQSKSYIMIDDYREVYKKSPDLKDSANYMVVQGDTLIAISSGKKRSIPFEYKDENFLNIYKTVAFNGNYKNKDGKSYLKYWKTGLKIYFSESVSSSTQKSLKKFAKEISEGVDSLNISFVNDINKANYIIYFNGDFEYNPNLEKSDAEYYINWNGKNQITKGFIKLNRTVYFNETLINEKMQQLFLESLGYFKTTNKLNCNSFFSNCNDSEKKFGALDKEILKYHYSYGICKGIDEETFDSLHEKAKNHKKNHPEIPYSVVHIEQ</sequence>